<dbReference type="InterPro" id="IPR001117">
    <property type="entry name" value="Cu-oxidase_2nd"/>
</dbReference>
<dbReference type="CDD" id="cd13899">
    <property type="entry name" value="CuRO_3_Fet3p"/>
    <property type="match status" value="1"/>
</dbReference>
<proteinExistence type="inferred from homology"/>
<protein>
    <submittedName>
        <fullName evidence="10">WSC domain-containing protein</fullName>
    </submittedName>
</protein>
<dbReference type="InterPro" id="IPR011707">
    <property type="entry name" value="Cu-oxidase-like_N"/>
</dbReference>
<accession>A0AA38RT60</accession>
<keyword evidence="5" id="KW-0186">Copper</keyword>
<dbReference type="CDD" id="cd13851">
    <property type="entry name" value="CuRO_1_Fet3p"/>
    <property type="match status" value="1"/>
</dbReference>
<dbReference type="InterPro" id="IPR011706">
    <property type="entry name" value="Cu-oxidase_C"/>
</dbReference>
<dbReference type="Pfam" id="PF00394">
    <property type="entry name" value="Cu-oxidase"/>
    <property type="match status" value="1"/>
</dbReference>
<evidence type="ECO:0000259" key="8">
    <source>
        <dbReference type="Pfam" id="PF07731"/>
    </source>
</evidence>
<feature type="chain" id="PRO_5041265188" evidence="6">
    <location>
        <begin position="20"/>
        <end position="1155"/>
    </location>
</feature>
<gene>
    <name evidence="10" type="ORF">NKR23_g5299</name>
</gene>
<dbReference type="GO" id="GO:0033215">
    <property type="term" value="P:reductive iron assimilation"/>
    <property type="evidence" value="ECO:0007669"/>
    <property type="project" value="TreeGrafter"/>
</dbReference>
<evidence type="ECO:0000256" key="2">
    <source>
        <dbReference type="ARBA" id="ARBA00022723"/>
    </source>
</evidence>
<dbReference type="GO" id="GO:0004322">
    <property type="term" value="F:ferroxidase activity"/>
    <property type="evidence" value="ECO:0007669"/>
    <property type="project" value="TreeGrafter"/>
</dbReference>
<evidence type="ECO:0000256" key="3">
    <source>
        <dbReference type="ARBA" id="ARBA00022729"/>
    </source>
</evidence>
<evidence type="ECO:0000256" key="1">
    <source>
        <dbReference type="ARBA" id="ARBA00010609"/>
    </source>
</evidence>
<dbReference type="InterPro" id="IPR002355">
    <property type="entry name" value="Cu_oxidase_Cu_BS"/>
</dbReference>
<dbReference type="PROSITE" id="PS00080">
    <property type="entry name" value="MULTICOPPER_OXIDASE2"/>
    <property type="match status" value="1"/>
</dbReference>
<dbReference type="GO" id="GO:0033573">
    <property type="term" value="C:high-affinity iron permease complex"/>
    <property type="evidence" value="ECO:0007669"/>
    <property type="project" value="TreeGrafter"/>
</dbReference>
<dbReference type="AlphaFoldDB" id="A0AA38RT60"/>
<name>A0AA38RT60_9PEZI</name>
<organism evidence="10 11">
    <name type="scientific">Pleurostoma richardsiae</name>
    <dbReference type="NCBI Taxonomy" id="41990"/>
    <lineage>
        <taxon>Eukaryota</taxon>
        <taxon>Fungi</taxon>
        <taxon>Dikarya</taxon>
        <taxon>Ascomycota</taxon>
        <taxon>Pezizomycotina</taxon>
        <taxon>Sordariomycetes</taxon>
        <taxon>Sordariomycetidae</taxon>
        <taxon>Calosphaeriales</taxon>
        <taxon>Pleurostomataceae</taxon>
        <taxon>Pleurostoma</taxon>
    </lineage>
</organism>
<sequence>MRSSLFASLAAVLPALVRSLSPTDEYQDADVPQSGYLPNHNLEPATLSTFKLTWSKQFNTAEVFYAKPLTYTPSGYSSELVILASNQNVLRVLDGLTGTVLFTRILDPPFQASDSQCGDIPNMIGITGTPLIDPATDIMYFYSKGYKNGATGPVNTISGQYKLYAVKIPTLEDVAGFPVSLEGHFANNDNTRYFVGGTVLQRPGLAVLGDSIVAGFGGHCDNFNYTGMLVTASKTSGKITNVQAMVASPGAPSPQPTDITVQQGGKAGIWASGMGIAVDAPNNRVFFATGNGRGAGVNGAGLSVSGKIPISTLEQVVANFAVDGAGGLTQKDYFEPYEYDNLNGADKDFGSSGVTLLDPNPFSGGGVSRLAVAAGKNGKVYVMDADNLGGFKMGSGGGDGVLQTITYGTSFFGGVGSYPLEGGYIYVVPTSDSLYAYKFGFDANGKPVFTQAGKTALTFAGQCVPTVTSLNGKAGSGIVWLSDINQGLVAYNAVPVGGVLQPITIPSTGRLTKFQRPSFGNQRVYTSSQNKVYGLGPPVAVSSSSSSVISSTSKATSSSSTSTSKLKCYFIEVVFNNIRNLVVIHKAVVILYIKDIVNCVLVHFQIIELIIQVIFLNLLFNTTGKLRTYNWNITWVRGAPDGVARPFVGINGQWPCPPLEVNLGDTIKINVYNALGNESTAIHFHGIFQEGTNFEDGPAMVTQCPIPPGEIFVYQFKTMQSGTYWYHAHIGGQYIDGFRGPLIIKDPAPPYGKVDQELTLTLSDVYHQEAPYLIHNYLSSDNTDTTGGAEPVPDSALINEAQNVKFSIAPGKTYLFHIINMGALAGMYLQFDQHTMTVVEVDGVFTQPKNYTQLFVAVAQRYSVIVQAKADSSSNFAIVASMNTQMFGEMQPSQGATVTGWLVYDAAKSLPTPFALQVQPFDDSVLVPYDQTPLFDPPSQTIYLTASFGANINGSTRALWNGLTYVSPKVPTLYSALTAPDDVITNPSIYGTNTNPFVLPYGAVVELDINNHDDRGHPFHLHGHNFQVIWRSDGGANFPGLFANPAVPMRRDTVVIYAQGSATIRFVADNPGIQLFHCHSEWHVEAGLTATFVEAPAELKAAKPYIPVSHRDVCDKHGIARKGNAAGNNKNWLDLTGQNTDPPANYWGALVNPPA</sequence>
<reference evidence="10" key="1">
    <citation type="submission" date="2022-07" db="EMBL/GenBank/DDBJ databases">
        <title>Fungi with potential for degradation of polypropylene.</title>
        <authorList>
            <person name="Gostincar C."/>
        </authorList>
    </citation>
    <scope>NUCLEOTIDE SEQUENCE</scope>
    <source>
        <strain evidence="10">EXF-13308</strain>
    </source>
</reference>
<evidence type="ECO:0000313" key="11">
    <source>
        <dbReference type="Proteomes" id="UP001174694"/>
    </source>
</evidence>
<dbReference type="EMBL" id="JANBVO010000014">
    <property type="protein sequence ID" value="KAJ9145434.1"/>
    <property type="molecule type" value="Genomic_DNA"/>
</dbReference>
<dbReference type="PANTHER" id="PTHR11709:SF361">
    <property type="entry name" value="IRON TRANSPORT MULTICOPPER OXIDASE FET3"/>
    <property type="match status" value="1"/>
</dbReference>
<dbReference type="Pfam" id="PF07731">
    <property type="entry name" value="Cu-oxidase_2"/>
    <property type="match status" value="1"/>
</dbReference>
<dbReference type="SUPFAM" id="SSF49503">
    <property type="entry name" value="Cupredoxins"/>
    <property type="match status" value="3"/>
</dbReference>
<evidence type="ECO:0000313" key="10">
    <source>
        <dbReference type="EMBL" id="KAJ9145434.1"/>
    </source>
</evidence>
<keyword evidence="3 6" id="KW-0732">Signal</keyword>
<evidence type="ECO:0000256" key="6">
    <source>
        <dbReference type="SAM" id="SignalP"/>
    </source>
</evidence>
<dbReference type="FunFam" id="2.60.40.420:FF:000071">
    <property type="entry name" value="Conidial pigment biosynthesis oxidase Abr1/brown 1"/>
    <property type="match status" value="1"/>
</dbReference>
<feature type="domain" description="Plastocyanin-like" evidence="8">
    <location>
        <begin position="965"/>
        <end position="1097"/>
    </location>
</feature>
<keyword evidence="2" id="KW-0479">Metal-binding</keyword>
<dbReference type="PANTHER" id="PTHR11709">
    <property type="entry name" value="MULTI-COPPER OXIDASE"/>
    <property type="match status" value="1"/>
</dbReference>
<dbReference type="InterPro" id="IPR045087">
    <property type="entry name" value="Cu-oxidase_fam"/>
</dbReference>
<keyword evidence="4" id="KW-0560">Oxidoreductase</keyword>
<dbReference type="GO" id="GO:0010106">
    <property type="term" value="P:cellular response to iron ion starvation"/>
    <property type="evidence" value="ECO:0007669"/>
    <property type="project" value="TreeGrafter"/>
</dbReference>
<keyword evidence="11" id="KW-1185">Reference proteome</keyword>
<dbReference type="GO" id="GO:0005507">
    <property type="term" value="F:copper ion binding"/>
    <property type="evidence" value="ECO:0007669"/>
    <property type="project" value="InterPro"/>
</dbReference>
<dbReference type="Proteomes" id="UP001174694">
    <property type="component" value="Unassembled WGS sequence"/>
</dbReference>
<evidence type="ECO:0000259" key="9">
    <source>
        <dbReference type="Pfam" id="PF07732"/>
    </source>
</evidence>
<comment type="caution">
    <text evidence="10">The sequence shown here is derived from an EMBL/GenBank/DDBJ whole genome shotgun (WGS) entry which is preliminary data.</text>
</comment>
<dbReference type="Pfam" id="PF07732">
    <property type="entry name" value="Cu-oxidase_3"/>
    <property type="match status" value="1"/>
</dbReference>
<evidence type="ECO:0000256" key="5">
    <source>
        <dbReference type="ARBA" id="ARBA00023008"/>
    </source>
</evidence>
<dbReference type="CDD" id="cd13877">
    <property type="entry name" value="CuRO_2_Fet3p_like"/>
    <property type="match status" value="1"/>
</dbReference>
<dbReference type="InterPro" id="IPR044130">
    <property type="entry name" value="CuRO_2_Fet3-like"/>
</dbReference>
<evidence type="ECO:0000256" key="4">
    <source>
        <dbReference type="ARBA" id="ARBA00023002"/>
    </source>
</evidence>
<feature type="signal peptide" evidence="6">
    <location>
        <begin position="1"/>
        <end position="19"/>
    </location>
</feature>
<evidence type="ECO:0000259" key="7">
    <source>
        <dbReference type="Pfam" id="PF00394"/>
    </source>
</evidence>
<dbReference type="Gene3D" id="2.60.40.420">
    <property type="entry name" value="Cupredoxins - blue copper proteins"/>
    <property type="match status" value="3"/>
</dbReference>
<feature type="domain" description="Plastocyanin-like" evidence="7">
    <location>
        <begin position="757"/>
        <end position="906"/>
    </location>
</feature>
<feature type="domain" description="Plastocyanin-like" evidence="9">
    <location>
        <begin position="633"/>
        <end position="748"/>
    </location>
</feature>
<comment type="similarity">
    <text evidence="1">Belongs to the multicopper oxidase family.</text>
</comment>
<dbReference type="InterPro" id="IPR008972">
    <property type="entry name" value="Cupredoxin"/>
</dbReference>